<comment type="caution">
    <text evidence="3">The sequence shown here is derived from an EMBL/GenBank/DDBJ whole genome shotgun (WGS) entry which is preliminary data.</text>
</comment>
<evidence type="ECO:0000313" key="3">
    <source>
        <dbReference type="EMBL" id="RJL33081.1"/>
    </source>
</evidence>
<protein>
    <submittedName>
        <fullName evidence="3">Uncharacterized protein</fullName>
    </submittedName>
</protein>
<name>A0A3A4B4T9_9ACTN</name>
<keyword evidence="2" id="KW-0812">Transmembrane</keyword>
<dbReference type="Proteomes" id="UP000265768">
    <property type="component" value="Unassembled WGS sequence"/>
</dbReference>
<feature type="transmembrane region" description="Helical" evidence="2">
    <location>
        <begin position="90"/>
        <end position="110"/>
    </location>
</feature>
<reference evidence="3 4" key="1">
    <citation type="submission" date="2018-09" db="EMBL/GenBank/DDBJ databases">
        <title>YIM 75507 draft genome.</title>
        <authorList>
            <person name="Tang S."/>
            <person name="Feng Y."/>
        </authorList>
    </citation>
    <scope>NUCLEOTIDE SEQUENCE [LARGE SCALE GENOMIC DNA]</scope>
    <source>
        <strain evidence="3 4">YIM 75507</strain>
    </source>
</reference>
<dbReference type="AlphaFoldDB" id="A0A3A4B4T9"/>
<keyword evidence="2" id="KW-1133">Transmembrane helix</keyword>
<feature type="transmembrane region" description="Helical" evidence="2">
    <location>
        <begin position="24"/>
        <end position="45"/>
    </location>
</feature>
<accession>A0A3A4B4T9</accession>
<sequence length="179" mass="18550">MPRAGVRLCEVDGAGYSRRMFLKVLRGFFVVVGLGLLTVVTLWSMDDVDNDIQLNTGNVRMRCEPAGSGGRSVCELSGGINGGGPDLNEFAVATTGGMLGLGFIGAAIALGQFQRPEPARAGNAQAGPAVHTPHAAGPQPQPAPAMGAAPQHAYPPQQYDPRTMPQPPHQGWGPGRGEG</sequence>
<gene>
    <name evidence="3" type="ORF">D5H75_09475</name>
</gene>
<feature type="compositionally biased region" description="Low complexity" evidence="1">
    <location>
        <begin position="133"/>
        <end position="152"/>
    </location>
</feature>
<evidence type="ECO:0000313" key="4">
    <source>
        <dbReference type="Proteomes" id="UP000265768"/>
    </source>
</evidence>
<feature type="region of interest" description="Disordered" evidence="1">
    <location>
        <begin position="118"/>
        <end position="179"/>
    </location>
</feature>
<dbReference type="EMBL" id="QZEY01000003">
    <property type="protein sequence ID" value="RJL33081.1"/>
    <property type="molecule type" value="Genomic_DNA"/>
</dbReference>
<evidence type="ECO:0000256" key="2">
    <source>
        <dbReference type="SAM" id="Phobius"/>
    </source>
</evidence>
<organism evidence="3 4">
    <name type="scientific">Bailinhaonella thermotolerans</name>
    <dbReference type="NCBI Taxonomy" id="1070861"/>
    <lineage>
        <taxon>Bacteria</taxon>
        <taxon>Bacillati</taxon>
        <taxon>Actinomycetota</taxon>
        <taxon>Actinomycetes</taxon>
        <taxon>Streptosporangiales</taxon>
        <taxon>Streptosporangiaceae</taxon>
        <taxon>Bailinhaonella</taxon>
    </lineage>
</organism>
<evidence type="ECO:0000256" key="1">
    <source>
        <dbReference type="SAM" id="MobiDB-lite"/>
    </source>
</evidence>
<proteinExistence type="predicted"/>
<keyword evidence="4" id="KW-1185">Reference proteome</keyword>
<keyword evidence="2" id="KW-0472">Membrane</keyword>